<gene>
    <name evidence="2" type="ORF">GCM10022276_26500</name>
</gene>
<sequence>MKSLIALGAAALVATVAPAPAQAREGCGRDFHRTPNGMCRANKGTHARYMEGRYYAGQGYWYRNGWYHRRHRHNGIWIYSR</sequence>
<dbReference type="Proteomes" id="UP001500827">
    <property type="component" value="Unassembled WGS sequence"/>
</dbReference>
<dbReference type="NCBIfam" id="NF047412">
    <property type="entry name" value="sig_GCG_CRPN_rpt"/>
    <property type="match status" value="1"/>
</dbReference>
<dbReference type="EMBL" id="BAABBM010000001">
    <property type="protein sequence ID" value="GAA3906697.1"/>
    <property type="molecule type" value="Genomic_DNA"/>
</dbReference>
<evidence type="ECO:0000313" key="2">
    <source>
        <dbReference type="EMBL" id="GAA3906697.1"/>
    </source>
</evidence>
<evidence type="ECO:0000256" key="1">
    <source>
        <dbReference type="SAM" id="SignalP"/>
    </source>
</evidence>
<dbReference type="RefSeq" id="WP_344700174.1">
    <property type="nucleotide sequence ID" value="NZ_BAABBM010000001.1"/>
</dbReference>
<name>A0ABP7LVK6_9SPHN</name>
<keyword evidence="1" id="KW-0732">Signal</keyword>
<accession>A0ABP7LVK6</accession>
<evidence type="ECO:0000313" key="3">
    <source>
        <dbReference type="Proteomes" id="UP001500827"/>
    </source>
</evidence>
<comment type="caution">
    <text evidence="2">The sequence shown here is derived from an EMBL/GenBank/DDBJ whole genome shotgun (WGS) entry which is preliminary data.</text>
</comment>
<feature type="signal peptide" evidence="1">
    <location>
        <begin position="1"/>
        <end position="23"/>
    </location>
</feature>
<reference evidence="3" key="1">
    <citation type="journal article" date="2019" name="Int. J. Syst. Evol. Microbiol.">
        <title>The Global Catalogue of Microorganisms (GCM) 10K type strain sequencing project: providing services to taxonomists for standard genome sequencing and annotation.</title>
        <authorList>
            <consortium name="The Broad Institute Genomics Platform"/>
            <consortium name="The Broad Institute Genome Sequencing Center for Infectious Disease"/>
            <person name="Wu L."/>
            <person name="Ma J."/>
        </authorList>
    </citation>
    <scope>NUCLEOTIDE SEQUENCE [LARGE SCALE GENOMIC DNA]</scope>
    <source>
        <strain evidence="3">JCM 17543</strain>
    </source>
</reference>
<proteinExistence type="predicted"/>
<dbReference type="InterPro" id="IPR058110">
    <property type="entry name" value="GCG_CRPN_dom"/>
</dbReference>
<protein>
    <submittedName>
        <fullName evidence="2">Uncharacterized protein</fullName>
    </submittedName>
</protein>
<keyword evidence="3" id="KW-1185">Reference proteome</keyword>
<feature type="chain" id="PRO_5045549231" evidence="1">
    <location>
        <begin position="24"/>
        <end position="81"/>
    </location>
</feature>
<organism evidence="2 3">
    <name type="scientific">Sphingomonas limnosediminicola</name>
    <dbReference type="NCBI Taxonomy" id="940133"/>
    <lineage>
        <taxon>Bacteria</taxon>
        <taxon>Pseudomonadati</taxon>
        <taxon>Pseudomonadota</taxon>
        <taxon>Alphaproteobacteria</taxon>
        <taxon>Sphingomonadales</taxon>
        <taxon>Sphingomonadaceae</taxon>
        <taxon>Sphingomonas</taxon>
    </lineage>
</organism>